<accession>E0U5N2</accession>
<name>E0U5N2_GLOV7</name>
<evidence type="ECO:0000256" key="4">
    <source>
        <dbReference type="ARBA" id="ARBA00022692"/>
    </source>
</evidence>
<dbReference type="EMBL" id="CP002198">
    <property type="protein sequence ID" value="ADN14745.1"/>
    <property type="molecule type" value="Genomic_DNA"/>
</dbReference>
<keyword evidence="9" id="KW-1185">Reference proteome</keyword>
<feature type="transmembrane region" description="Helical" evidence="7">
    <location>
        <begin position="83"/>
        <end position="107"/>
    </location>
</feature>
<dbReference type="Proteomes" id="UP000008206">
    <property type="component" value="Chromosome"/>
</dbReference>
<sequence length="449" mass="49910">MSSLKQKAIKGTVWTIMGYGGANILRLASNLILTRLLVPELFGLMALVNTFIMGIALFSDIGIGPSIIQNKRGDDPIFLNTAWTLQVIRSCAIWLLSLGICVPVSHFYNEPRLLWLLPLVALNVLINGFRSTKLATVNRHLMVSKLTIFNLTVQAISLIVTIVWAFFKPTIWALVVGNFFSSILGLVLSYRIIPGTGNRFAWDKTSLKELISFGKWIFVSTMMTFLASQSDKLFMGKLFSTKMLGVYTIAATFSEMPRQILGAISGQIIFPVISAQKDLPRQVLRAKILQKRWLILVGMIAVLLPLTCFGDLLVLNLYKKAYYDAAWMLPILALGMWPAVLNQSMSPALIAIGKPFYNAAGDFSKFMFMAIGLPLAFHKLGIVGPILIIAFNDLPSYIVMNYGLWREKLFALKQDILATMLLITVLSVVLMGRYLLGGGTPIDRIIQIH</sequence>
<dbReference type="InterPro" id="IPR050833">
    <property type="entry name" value="Poly_Biosynth_Transport"/>
</dbReference>
<dbReference type="OrthoDB" id="9770347at2"/>
<evidence type="ECO:0000256" key="5">
    <source>
        <dbReference type="ARBA" id="ARBA00022989"/>
    </source>
</evidence>
<organism evidence="8 9">
    <name type="scientific">Gloeothece verrucosa (strain PCC 7822)</name>
    <name type="common">Cyanothece sp. (strain PCC 7822)</name>
    <dbReference type="NCBI Taxonomy" id="497965"/>
    <lineage>
        <taxon>Bacteria</taxon>
        <taxon>Bacillati</taxon>
        <taxon>Cyanobacteriota</taxon>
        <taxon>Cyanophyceae</taxon>
        <taxon>Oscillatoriophycideae</taxon>
        <taxon>Chroococcales</taxon>
        <taxon>Aphanothecaceae</taxon>
        <taxon>Gloeothece</taxon>
        <taxon>Gloeothece verrucosa</taxon>
    </lineage>
</organism>
<dbReference type="RefSeq" id="WP_013322850.1">
    <property type="nucleotide sequence ID" value="NC_014501.1"/>
</dbReference>
<proteinExistence type="inferred from homology"/>
<evidence type="ECO:0000256" key="2">
    <source>
        <dbReference type="ARBA" id="ARBA00007430"/>
    </source>
</evidence>
<keyword evidence="3" id="KW-1003">Cell membrane</keyword>
<feature type="transmembrane region" description="Helical" evidence="7">
    <location>
        <begin position="293"/>
        <end position="315"/>
    </location>
</feature>
<evidence type="ECO:0000256" key="3">
    <source>
        <dbReference type="ARBA" id="ARBA00022475"/>
    </source>
</evidence>
<keyword evidence="6 7" id="KW-0472">Membrane</keyword>
<feature type="transmembrane region" description="Helical" evidence="7">
    <location>
        <begin position="142"/>
        <end position="165"/>
    </location>
</feature>
<dbReference type="STRING" id="497965.Cyan7822_2783"/>
<feature type="transmembrane region" description="Helical" evidence="7">
    <location>
        <begin position="12"/>
        <end position="29"/>
    </location>
</feature>
<feature type="transmembrane region" description="Helical" evidence="7">
    <location>
        <begin position="171"/>
        <end position="190"/>
    </location>
</feature>
<dbReference type="GO" id="GO:0005886">
    <property type="term" value="C:plasma membrane"/>
    <property type="evidence" value="ECO:0007669"/>
    <property type="project" value="UniProtKB-SubCell"/>
</dbReference>
<dbReference type="PANTHER" id="PTHR30250:SF10">
    <property type="entry name" value="LIPOPOLYSACCHARIDE BIOSYNTHESIS PROTEIN WZXC"/>
    <property type="match status" value="1"/>
</dbReference>
<dbReference type="AlphaFoldDB" id="E0U5N2"/>
<evidence type="ECO:0000256" key="6">
    <source>
        <dbReference type="ARBA" id="ARBA00023136"/>
    </source>
</evidence>
<comment type="similarity">
    <text evidence="2">Belongs to the polysaccharide synthase family.</text>
</comment>
<feature type="transmembrane region" description="Helical" evidence="7">
    <location>
        <begin position="416"/>
        <end position="436"/>
    </location>
</feature>
<keyword evidence="4 7" id="KW-0812">Transmembrane</keyword>
<dbReference type="eggNOG" id="COG2244">
    <property type="taxonomic scope" value="Bacteria"/>
</dbReference>
<gene>
    <name evidence="8" type="ordered locus">Cyan7822_2783</name>
</gene>
<reference evidence="9" key="1">
    <citation type="journal article" date="2011" name="MBio">
        <title>Novel metabolic attributes of the genus Cyanothece, comprising a group of unicellular nitrogen-fixing Cyanobacteria.</title>
        <authorList>
            <person name="Bandyopadhyay A."/>
            <person name="Elvitigala T."/>
            <person name="Welsh E."/>
            <person name="Stockel J."/>
            <person name="Liberton M."/>
            <person name="Min H."/>
            <person name="Sherman L.A."/>
            <person name="Pakrasi H.B."/>
        </authorList>
    </citation>
    <scope>NUCLEOTIDE SEQUENCE [LARGE SCALE GENOMIC DNA]</scope>
    <source>
        <strain evidence="9">PCC 7822</strain>
    </source>
</reference>
<comment type="subcellular location">
    <subcellularLocation>
        <location evidence="1">Cell membrane</location>
        <topology evidence="1">Multi-pass membrane protein</topology>
    </subcellularLocation>
</comment>
<dbReference type="KEGG" id="cyj:Cyan7822_2783"/>
<evidence type="ECO:0000256" key="7">
    <source>
        <dbReference type="SAM" id="Phobius"/>
    </source>
</evidence>
<feature type="transmembrane region" description="Helical" evidence="7">
    <location>
        <begin position="41"/>
        <end position="63"/>
    </location>
</feature>
<evidence type="ECO:0000313" key="8">
    <source>
        <dbReference type="EMBL" id="ADN14745.1"/>
    </source>
</evidence>
<protein>
    <submittedName>
        <fullName evidence="8">Polysaccharide biosynthesis protein</fullName>
    </submittedName>
</protein>
<feature type="transmembrane region" description="Helical" evidence="7">
    <location>
        <begin position="366"/>
        <end position="391"/>
    </location>
</feature>
<evidence type="ECO:0000256" key="1">
    <source>
        <dbReference type="ARBA" id="ARBA00004651"/>
    </source>
</evidence>
<feature type="transmembrane region" description="Helical" evidence="7">
    <location>
        <begin position="113"/>
        <end position="130"/>
    </location>
</feature>
<feature type="transmembrane region" description="Helical" evidence="7">
    <location>
        <begin position="327"/>
        <end position="345"/>
    </location>
</feature>
<dbReference type="HOGENOM" id="CLU_026911_3_2_3"/>
<evidence type="ECO:0000313" key="9">
    <source>
        <dbReference type="Proteomes" id="UP000008206"/>
    </source>
</evidence>
<keyword evidence="5 7" id="KW-1133">Transmembrane helix</keyword>
<dbReference type="Pfam" id="PF13440">
    <property type="entry name" value="Polysacc_synt_3"/>
    <property type="match status" value="1"/>
</dbReference>
<dbReference type="PANTHER" id="PTHR30250">
    <property type="entry name" value="PST FAMILY PREDICTED COLANIC ACID TRANSPORTER"/>
    <property type="match status" value="1"/>
</dbReference>